<comment type="caution">
    <text evidence="3">The sequence shown here is derived from an EMBL/GenBank/DDBJ whole genome shotgun (WGS) entry which is preliminary data.</text>
</comment>
<feature type="compositionally biased region" description="Low complexity" evidence="2">
    <location>
        <begin position="94"/>
        <end position="103"/>
    </location>
</feature>
<feature type="region of interest" description="Disordered" evidence="2">
    <location>
        <begin position="670"/>
        <end position="705"/>
    </location>
</feature>
<feature type="compositionally biased region" description="Polar residues" evidence="2">
    <location>
        <begin position="378"/>
        <end position="387"/>
    </location>
</feature>
<evidence type="ECO:0000256" key="1">
    <source>
        <dbReference type="SAM" id="Coils"/>
    </source>
</evidence>
<feature type="compositionally biased region" description="Gly residues" evidence="2">
    <location>
        <begin position="1"/>
        <end position="10"/>
    </location>
</feature>
<dbReference type="Proteomes" id="UP001497392">
    <property type="component" value="Unassembled WGS sequence"/>
</dbReference>
<feature type="compositionally biased region" description="Basic and acidic residues" evidence="2">
    <location>
        <begin position="948"/>
        <end position="957"/>
    </location>
</feature>
<feature type="coiled-coil region" evidence="1">
    <location>
        <begin position="528"/>
        <end position="555"/>
    </location>
</feature>
<protein>
    <submittedName>
        <fullName evidence="3">G7922 protein</fullName>
    </submittedName>
</protein>
<feature type="compositionally biased region" description="Basic residues" evidence="2">
    <location>
        <begin position="971"/>
        <end position="988"/>
    </location>
</feature>
<feature type="region of interest" description="Disordered" evidence="2">
    <location>
        <begin position="605"/>
        <end position="646"/>
    </location>
</feature>
<feature type="region of interest" description="Disordered" evidence="2">
    <location>
        <begin position="1"/>
        <end position="515"/>
    </location>
</feature>
<feature type="region of interest" description="Disordered" evidence="2">
    <location>
        <begin position="804"/>
        <end position="823"/>
    </location>
</feature>
<name>A0ABP1G3K5_9CHLO</name>
<dbReference type="EMBL" id="CAXHTA020000012">
    <property type="protein sequence ID" value="CAL5225142.1"/>
    <property type="molecule type" value="Genomic_DNA"/>
</dbReference>
<feature type="region of interest" description="Disordered" evidence="2">
    <location>
        <begin position="1047"/>
        <end position="1149"/>
    </location>
</feature>
<feature type="compositionally biased region" description="Low complexity" evidence="2">
    <location>
        <begin position="152"/>
        <end position="162"/>
    </location>
</feature>
<feature type="compositionally biased region" description="Low complexity" evidence="2">
    <location>
        <begin position="289"/>
        <end position="302"/>
    </location>
</feature>
<evidence type="ECO:0000313" key="4">
    <source>
        <dbReference type="Proteomes" id="UP001497392"/>
    </source>
</evidence>
<keyword evidence="1" id="KW-0175">Coiled coil</keyword>
<feature type="compositionally biased region" description="Low complexity" evidence="2">
    <location>
        <begin position="426"/>
        <end position="444"/>
    </location>
</feature>
<feature type="compositionally biased region" description="Low complexity" evidence="2">
    <location>
        <begin position="1016"/>
        <end position="1026"/>
    </location>
</feature>
<feature type="compositionally biased region" description="Low complexity" evidence="2">
    <location>
        <begin position="186"/>
        <end position="208"/>
    </location>
</feature>
<evidence type="ECO:0000256" key="2">
    <source>
        <dbReference type="SAM" id="MobiDB-lite"/>
    </source>
</evidence>
<gene>
    <name evidence="3" type="primary">g7922</name>
    <name evidence="3" type="ORF">VP750_LOCUS6801</name>
</gene>
<proteinExistence type="predicted"/>
<feature type="compositionally biased region" description="Low complexity" evidence="2">
    <location>
        <begin position="627"/>
        <end position="640"/>
    </location>
</feature>
<accession>A0ABP1G3K5</accession>
<reference evidence="3 4" key="1">
    <citation type="submission" date="2024-06" db="EMBL/GenBank/DDBJ databases">
        <authorList>
            <person name="Kraege A."/>
            <person name="Thomma B."/>
        </authorList>
    </citation>
    <scope>NUCLEOTIDE SEQUENCE [LARGE SCALE GENOMIC DNA]</scope>
</reference>
<feature type="compositionally biased region" description="Basic and acidic residues" evidence="2">
    <location>
        <begin position="998"/>
        <end position="1008"/>
    </location>
</feature>
<feature type="compositionally biased region" description="Low complexity" evidence="2">
    <location>
        <begin position="933"/>
        <end position="947"/>
    </location>
</feature>
<feature type="compositionally biased region" description="Low complexity" evidence="2">
    <location>
        <begin position="399"/>
        <end position="416"/>
    </location>
</feature>
<feature type="compositionally biased region" description="Pro residues" evidence="2">
    <location>
        <begin position="445"/>
        <end position="455"/>
    </location>
</feature>
<feature type="compositionally biased region" description="Low complexity" evidence="2">
    <location>
        <begin position="1058"/>
        <end position="1067"/>
    </location>
</feature>
<feature type="compositionally biased region" description="Basic and acidic residues" evidence="2">
    <location>
        <begin position="1068"/>
        <end position="1080"/>
    </location>
</feature>
<keyword evidence="4" id="KW-1185">Reference proteome</keyword>
<feature type="compositionally biased region" description="Basic and acidic residues" evidence="2">
    <location>
        <begin position="677"/>
        <end position="686"/>
    </location>
</feature>
<sequence length="1220" mass="126964">MADIGFGGGDKASDAPVGLPVKRNNRRSGKRWGAEVNDPSTATPSGVQALVEGEGQEAAAALDHEPGDGQPVQKSRKPRHKRWGPDKDAPDPAAPAEDPALAASSSKPKRKRWGPDAPTPEPEEEPAPIQEEPAKGRRKRWGPEEPQAQLSAPADEPAQQPEAHTDASEAEQAEAKKSKKRRWGPEEPAAEAAAAASAATSAPAPQEAMDNSIMPPKKRRWGPDYGLKAAKPQPKPEPQPASPMAIDTEVPSPAEAAPQRPPEPAARPSRRRWGADPGTSLPSMPMQNGLPSAPGLPSGPATPLRPPAQQATSRSEAPSATDAPGTQQHLQAIRQPALPEEPAPMPEVLPRAPNISSDPSFKLPEGVDPLSAVLLQKQPDQAPSEDNSASEDGKDAAKPDTAATAVSSSSVAAASKPLPPLPAAPAAPAGVASAPVTAPGEATPPAAPKLTPPPWATAGQASAPGGQVPEAAASRVQQLRQVFEGGAARRPGLGSHRPGYQRPAPARPPPEDPMKEWSLVEEARAIALQAAAEQREKLMARAREAEAAKAAAEAAEAAPVSLAPSLSLASPASGALHTAGTPEAPPAAQYDSETAAYLAQQGTPRLGAQEGTPSAAAPQSTPFHGTAAPYPAEAASMAPPGTQLTQPVQMSMPHELDASYYGWAMPYQLPPQQPVAPKEDDERPPGTEDDPDIEGSAAAPAEHQDPAAAAAAAAAAAQAYGYAYSAYGYQGYYDPADPYAGCYAAAYGQHYDPNVASTAEDPDPNGVATWAAWASAASTPQDGADQWQVWQAAAAAAGYDIGPEAAAPAHDEPEAPPGMSDVEDDLALPLRKEPKVVVIPLPPPALEPPKVAVKIPKAVQERKAAAAAARAARKLAAGAEGVDNEEDKDRPLPGSLPAELPNGRVPRLESSKGWGRLNLPGKAKPKAQPPKPAAAQEEQRASSSPEPETARSRDRQGSGRMRSPALEARRSLRRSNRPRSRSPRRRRPSPSPVPAKEPTPEPSEKESGELEEGEVGADAGEVMSPPAAAPPGAHPVAALAVAAGAKPLPKPMPETVPPRRQLSSPLSEPRRSLDQSREPLPRSAPGRVPPPRPPPPRPAPPGVPGPPPRPMQGPPFGQPPRPGFPPGPRPPARRPPPQQHGVDGYDETYEEHISMPQPWPQKGPMGQMTPFPAAAMGAYGIYGAAMMRPLLPMMPGRGFGEAVRGRGRGPPLRGRGRGRW</sequence>
<feature type="compositionally biased region" description="Pro residues" evidence="2">
    <location>
        <begin position="1087"/>
        <end position="1138"/>
    </location>
</feature>
<feature type="compositionally biased region" description="Low complexity" evidence="2">
    <location>
        <begin position="865"/>
        <end position="879"/>
    </location>
</feature>
<feature type="compositionally biased region" description="Polar residues" evidence="2">
    <location>
        <begin position="309"/>
        <end position="330"/>
    </location>
</feature>
<feature type="region of interest" description="Disordered" evidence="2">
    <location>
        <begin position="865"/>
        <end position="1033"/>
    </location>
</feature>
<organism evidence="3 4">
    <name type="scientific">Coccomyxa viridis</name>
    <dbReference type="NCBI Taxonomy" id="1274662"/>
    <lineage>
        <taxon>Eukaryota</taxon>
        <taxon>Viridiplantae</taxon>
        <taxon>Chlorophyta</taxon>
        <taxon>core chlorophytes</taxon>
        <taxon>Trebouxiophyceae</taxon>
        <taxon>Trebouxiophyceae incertae sedis</taxon>
        <taxon>Coccomyxaceae</taxon>
        <taxon>Coccomyxa</taxon>
    </lineage>
</organism>
<evidence type="ECO:0000313" key="3">
    <source>
        <dbReference type="EMBL" id="CAL5225142.1"/>
    </source>
</evidence>